<evidence type="ECO:0000259" key="6">
    <source>
        <dbReference type="PROSITE" id="PS51900"/>
    </source>
</evidence>
<keyword evidence="3" id="KW-0233">DNA recombination</keyword>
<dbReference type="GO" id="GO:0003677">
    <property type="term" value="F:DNA binding"/>
    <property type="evidence" value="ECO:0007669"/>
    <property type="project" value="UniProtKB-UniRule"/>
</dbReference>
<evidence type="ECO:0000256" key="1">
    <source>
        <dbReference type="ARBA" id="ARBA00022908"/>
    </source>
</evidence>
<dbReference type="InterPro" id="IPR004107">
    <property type="entry name" value="Integrase_SAM-like_N"/>
</dbReference>
<dbReference type="Pfam" id="PF00589">
    <property type="entry name" value="Phage_integrase"/>
    <property type="match status" value="1"/>
</dbReference>
<comment type="caution">
    <text evidence="7">The sequence shown here is derived from an EMBL/GenBank/DDBJ whole genome shotgun (WGS) entry which is preliminary data.</text>
</comment>
<dbReference type="Pfam" id="PF14659">
    <property type="entry name" value="Phage_int_SAM_3"/>
    <property type="match status" value="1"/>
</dbReference>
<dbReference type="InterPro" id="IPR011010">
    <property type="entry name" value="DNA_brk_join_enz"/>
</dbReference>
<evidence type="ECO:0000256" key="3">
    <source>
        <dbReference type="ARBA" id="ARBA00023172"/>
    </source>
</evidence>
<evidence type="ECO:0000256" key="2">
    <source>
        <dbReference type="ARBA" id="ARBA00023125"/>
    </source>
</evidence>
<dbReference type="Gene3D" id="1.10.443.10">
    <property type="entry name" value="Intergrase catalytic core"/>
    <property type="match status" value="1"/>
</dbReference>
<name>A0A7X0C0Z7_9ACTN</name>
<evidence type="ECO:0000313" key="8">
    <source>
        <dbReference type="Proteomes" id="UP000583800"/>
    </source>
</evidence>
<dbReference type="GO" id="GO:0015074">
    <property type="term" value="P:DNA integration"/>
    <property type="evidence" value="ECO:0007669"/>
    <property type="project" value="UniProtKB-KW"/>
</dbReference>
<dbReference type="PANTHER" id="PTHR30349">
    <property type="entry name" value="PHAGE INTEGRASE-RELATED"/>
    <property type="match status" value="1"/>
</dbReference>
<protein>
    <submittedName>
        <fullName evidence="7">Integrase</fullName>
    </submittedName>
</protein>
<reference evidence="7 8" key="1">
    <citation type="submission" date="2020-08" db="EMBL/GenBank/DDBJ databases">
        <title>Sequencing the genomes of 1000 actinobacteria strains.</title>
        <authorList>
            <person name="Klenk H.-P."/>
        </authorList>
    </citation>
    <scope>NUCLEOTIDE SEQUENCE [LARGE SCALE GENOMIC DNA]</scope>
    <source>
        <strain evidence="7 8">DSM 45913</strain>
    </source>
</reference>
<dbReference type="InterPro" id="IPR050090">
    <property type="entry name" value="Tyrosine_recombinase_XerCD"/>
</dbReference>
<accession>A0A7X0C0Z7</accession>
<feature type="domain" description="Core-binding (CB)" evidence="6">
    <location>
        <begin position="1"/>
        <end position="110"/>
    </location>
</feature>
<proteinExistence type="predicted"/>
<dbReference type="InterPro" id="IPR010998">
    <property type="entry name" value="Integrase_recombinase_N"/>
</dbReference>
<keyword evidence="2 4" id="KW-0238">DNA-binding</keyword>
<dbReference type="Gene3D" id="1.10.150.130">
    <property type="match status" value="1"/>
</dbReference>
<dbReference type="RefSeq" id="WP_221495882.1">
    <property type="nucleotide sequence ID" value="NZ_JACHJB010000001.1"/>
</dbReference>
<dbReference type="PROSITE" id="PS51898">
    <property type="entry name" value="TYR_RECOMBINASE"/>
    <property type="match status" value="1"/>
</dbReference>
<keyword evidence="1" id="KW-0229">DNA integration</keyword>
<dbReference type="AlphaFoldDB" id="A0A7X0C0Z7"/>
<dbReference type="PROSITE" id="PS51900">
    <property type="entry name" value="CB"/>
    <property type="match status" value="1"/>
</dbReference>
<feature type="domain" description="Tyr recombinase" evidence="5">
    <location>
        <begin position="135"/>
        <end position="335"/>
    </location>
</feature>
<organism evidence="7 8">
    <name type="scientific">Nonomuraea muscovyensis</name>
    <dbReference type="NCBI Taxonomy" id="1124761"/>
    <lineage>
        <taxon>Bacteria</taxon>
        <taxon>Bacillati</taxon>
        <taxon>Actinomycetota</taxon>
        <taxon>Actinomycetes</taxon>
        <taxon>Streptosporangiales</taxon>
        <taxon>Streptosporangiaceae</taxon>
        <taxon>Nonomuraea</taxon>
    </lineage>
</organism>
<dbReference type="Proteomes" id="UP000583800">
    <property type="component" value="Unassembled WGS sequence"/>
</dbReference>
<dbReference type="SUPFAM" id="SSF56349">
    <property type="entry name" value="DNA breaking-rejoining enzymes"/>
    <property type="match status" value="1"/>
</dbReference>
<sequence length="346" mass="39167">MAAFVKRWLAEVIEPNREPTTYVAYEPLVRLYIVPGLGKKRLDKLTVRDVQAWLNTLPTLCTCCDQKKDHKRPEHKRRCCSLGKCCKGYPSRSTIAGIRRVLRSALGHALREELISKNVASLTTLPSPSTTKKKRQHAVWTVDEARTFLVHLREVDDPLYAAYVLILVLGLRRGEVLGLAWDCVDLGGEQLWISRQLTRLGGRLLHRETTKTDDSTASLPLFGLCVSALRHRQRVQEEARQAAGDRWKPSDLTFTTRTGTPIEPRNFNRAFETHCRNAGVPHIRVHDTRHTCASLLAALDVHPRVAMRILRRSQISMTMDVYTQIPSPETRKALDRLNQSLDGSGS</sequence>
<evidence type="ECO:0000259" key="5">
    <source>
        <dbReference type="PROSITE" id="PS51898"/>
    </source>
</evidence>
<dbReference type="GO" id="GO:0006310">
    <property type="term" value="P:DNA recombination"/>
    <property type="evidence" value="ECO:0007669"/>
    <property type="project" value="UniProtKB-KW"/>
</dbReference>
<dbReference type="InterPro" id="IPR002104">
    <property type="entry name" value="Integrase_catalytic"/>
</dbReference>
<dbReference type="EMBL" id="JACHJB010000001">
    <property type="protein sequence ID" value="MBB6346408.1"/>
    <property type="molecule type" value="Genomic_DNA"/>
</dbReference>
<dbReference type="CDD" id="cd01189">
    <property type="entry name" value="INT_ICEBs1_C_like"/>
    <property type="match status" value="1"/>
</dbReference>
<dbReference type="InterPro" id="IPR013762">
    <property type="entry name" value="Integrase-like_cat_sf"/>
</dbReference>
<evidence type="ECO:0000256" key="4">
    <source>
        <dbReference type="PROSITE-ProRule" id="PRU01248"/>
    </source>
</evidence>
<evidence type="ECO:0000313" key="7">
    <source>
        <dbReference type="EMBL" id="MBB6346408.1"/>
    </source>
</evidence>
<dbReference type="PANTHER" id="PTHR30349:SF91">
    <property type="entry name" value="INTA PROTEIN"/>
    <property type="match status" value="1"/>
</dbReference>
<gene>
    <name evidence="7" type="ORF">FHU36_002917</name>
</gene>
<keyword evidence="8" id="KW-1185">Reference proteome</keyword>
<dbReference type="InterPro" id="IPR044068">
    <property type="entry name" value="CB"/>
</dbReference>